<keyword evidence="4" id="KW-1185">Reference proteome</keyword>
<dbReference type="PIRSF" id="PIRSF002741">
    <property type="entry name" value="MppA"/>
    <property type="match status" value="1"/>
</dbReference>
<evidence type="ECO:0000313" key="4">
    <source>
        <dbReference type="Proteomes" id="UP001597097"/>
    </source>
</evidence>
<dbReference type="PROSITE" id="PS51257">
    <property type="entry name" value="PROKAR_LIPOPROTEIN"/>
    <property type="match status" value="1"/>
</dbReference>
<dbReference type="Pfam" id="PF00496">
    <property type="entry name" value="SBP_bac_5"/>
    <property type="match status" value="1"/>
</dbReference>
<feature type="signal peptide" evidence="1">
    <location>
        <begin position="1"/>
        <end position="25"/>
    </location>
</feature>
<comment type="caution">
    <text evidence="3">The sequence shown here is derived from an EMBL/GenBank/DDBJ whole genome shotgun (WGS) entry which is preliminary data.</text>
</comment>
<accession>A0ABW4GHQ6</accession>
<evidence type="ECO:0000259" key="2">
    <source>
        <dbReference type="Pfam" id="PF00496"/>
    </source>
</evidence>
<dbReference type="RefSeq" id="WP_219535474.1">
    <property type="nucleotide sequence ID" value="NZ_JAHKRM010000026.1"/>
</dbReference>
<dbReference type="InterPro" id="IPR030678">
    <property type="entry name" value="Peptide/Ni-bd"/>
</dbReference>
<keyword evidence="1" id="KW-0732">Signal</keyword>
<protein>
    <submittedName>
        <fullName evidence="3">ABC transporter substrate-binding protein</fullName>
    </submittedName>
</protein>
<feature type="domain" description="Solute-binding protein family 5" evidence="2">
    <location>
        <begin position="79"/>
        <end position="436"/>
    </location>
</feature>
<sequence length="531" mass="56164">MRIRFSVLIAATLTTGLAACSGGQAGVGGKPVEYAKDGTFTFTLPSDPGVVDPYRNIASLGEMGSLAYDPLINVTPEGEIVSGLAEKWQADEKTATFTLRSGVTCSDGTPLTASNVVKAFDYLKDPKNQSPLYGLLVPTTPFTATADDAARTVRVEMKTPFALLLQTLGRVPVICPKGVADPTLLEKSSAGTGPFVLSEIVRGDHYTFTLRKGYAWGPGGVRNDVPGTPAKIVAKVVPNETTAANLLLSGEVNMALVAGADRDRLAARKLPHFDVSATLGELWFNQRDGRPGTDQQVRRALTAALDLDELARVSTSGKGKRADGLVANDSQPCAADTVTGLLPATDPGQAAALLDQAGWSTGANGARAKNGKPLKLDLHYSTNDGEGNIAAAELVAQKWKALGVEVKLTGDDLNALNRAMFETGDFDAYWAGFKLNLPHQIVPFATGGTPPQGQNFVGIKNAAYEKLVAQADRTAGEAGCKLWNDAEKALFQSADVVPVSESEVPYFLNKAEARTEGWLQLPIPTSIRVLR</sequence>
<gene>
    <name evidence="3" type="ORF">ACFSJ0_33260</name>
</gene>
<organism evidence="3 4">
    <name type="scientific">Nonomuraea guangzhouensis</name>
    <dbReference type="NCBI Taxonomy" id="1291555"/>
    <lineage>
        <taxon>Bacteria</taxon>
        <taxon>Bacillati</taxon>
        <taxon>Actinomycetota</taxon>
        <taxon>Actinomycetes</taxon>
        <taxon>Streptosporangiales</taxon>
        <taxon>Streptosporangiaceae</taxon>
        <taxon>Nonomuraea</taxon>
    </lineage>
</organism>
<dbReference type="Proteomes" id="UP001597097">
    <property type="component" value="Unassembled WGS sequence"/>
</dbReference>
<dbReference type="InterPro" id="IPR039424">
    <property type="entry name" value="SBP_5"/>
</dbReference>
<evidence type="ECO:0000313" key="3">
    <source>
        <dbReference type="EMBL" id="MFD1541959.1"/>
    </source>
</evidence>
<proteinExistence type="predicted"/>
<evidence type="ECO:0000256" key="1">
    <source>
        <dbReference type="SAM" id="SignalP"/>
    </source>
</evidence>
<dbReference type="CDD" id="cd00995">
    <property type="entry name" value="PBP2_NikA_DppA_OppA_like"/>
    <property type="match status" value="1"/>
</dbReference>
<dbReference type="PANTHER" id="PTHR30290">
    <property type="entry name" value="PERIPLASMIC BINDING COMPONENT OF ABC TRANSPORTER"/>
    <property type="match status" value="1"/>
</dbReference>
<name>A0ABW4GHQ6_9ACTN</name>
<feature type="chain" id="PRO_5046873061" evidence="1">
    <location>
        <begin position="26"/>
        <end position="531"/>
    </location>
</feature>
<dbReference type="InterPro" id="IPR000914">
    <property type="entry name" value="SBP_5_dom"/>
</dbReference>
<dbReference type="EMBL" id="JBHUCM010000031">
    <property type="protein sequence ID" value="MFD1541959.1"/>
    <property type="molecule type" value="Genomic_DNA"/>
</dbReference>
<reference evidence="4" key="1">
    <citation type="journal article" date="2019" name="Int. J. Syst. Evol. Microbiol.">
        <title>The Global Catalogue of Microorganisms (GCM) 10K type strain sequencing project: providing services to taxonomists for standard genome sequencing and annotation.</title>
        <authorList>
            <consortium name="The Broad Institute Genomics Platform"/>
            <consortium name="The Broad Institute Genome Sequencing Center for Infectious Disease"/>
            <person name="Wu L."/>
            <person name="Ma J."/>
        </authorList>
    </citation>
    <scope>NUCLEOTIDE SEQUENCE [LARGE SCALE GENOMIC DNA]</scope>
    <source>
        <strain evidence="4">CGMCC 1.15399</strain>
    </source>
</reference>